<dbReference type="InterPro" id="IPR051215">
    <property type="entry name" value="GRE"/>
</dbReference>
<feature type="domain" description="PFL" evidence="1">
    <location>
        <begin position="1"/>
        <end position="67"/>
    </location>
</feature>
<dbReference type="GO" id="GO:0008861">
    <property type="term" value="F:formate C-acetyltransferase activity"/>
    <property type="evidence" value="ECO:0007669"/>
    <property type="project" value="UniProtKB-EC"/>
</dbReference>
<proteinExistence type="predicted"/>
<dbReference type="EC" id="2.3.1.54" evidence="2"/>
<keyword evidence="2" id="KW-0012">Acyltransferase</keyword>
<dbReference type="PANTHER" id="PTHR43641">
    <property type="entry name" value="FORMATE ACETYLTRANSFERASE 3-RELATED"/>
    <property type="match status" value="1"/>
</dbReference>
<gene>
    <name evidence="2" type="primary">pflF_2</name>
    <name evidence="2" type="ORF">NCTC7922_06809</name>
</gene>
<dbReference type="GO" id="GO:0016829">
    <property type="term" value="F:lyase activity"/>
    <property type="evidence" value="ECO:0007669"/>
    <property type="project" value="UniProtKB-KW"/>
</dbReference>
<accession>A0A377DKM6</accession>
<reference evidence="2 3" key="1">
    <citation type="submission" date="2018-06" db="EMBL/GenBank/DDBJ databases">
        <authorList>
            <consortium name="Pathogen Informatics"/>
            <person name="Doyle S."/>
        </authorList>
    </citation>
    <scope>NUCLEOTIDE SEQUENCE [LARGE SCALE GENOMIC DNA]</scope>
    <source>
        <strain evidence="2 3">NCTC7922</strain>
    </source>
</reference>
<name>A0A377DKM6_ECOLX</name>
<evidence type="ECO:0000313" key="2">
    <source>
        <dbReference type="EMBL" id="STM21035.1"/>
    </source>
</evidence>
<keyword evidence="2" id="KW-0808">Transferase</keyword>
<dbReference type="Proteomes" id="UP000254174">
    <property type="component" value="Unassembled WGS sequence"/>
</dbReference>
<dbReference type="Gene3D" id="3.20.70.20">
    <property type="match status" value="1"/>
</dbReference>
<sequence length="67" mass="7950">MDQYLYPYYRRDVELNQTLDREHAIEMLHSCWLKLLEVNKIRSGSALESLCGKSAVSERHHWRTKSG</sequence>
<protein>
    <submittedName>
        <fullName evidence="2">Putative formate acetyltransferase 3 (Pyruvate formate lyase 3)</fullName>
        <ecNumber evidence="2">2.3.1.54</ecNumber>
    </submittedName>
</protein>
<evidence type="ECO:0000313" key="3">
    <source>
        <dbReference type="Proteomes" id="UP000254174"/>
    </source>
</evidence>
<keyword evidence="2" id="KW-0670">Pyruvate</keyword>
<dbReference type="Pfam" id="PF02901">
    <property type="entry name" value="PFL-like"/>
    <property type="match status" value="1"/>
</dbReference>
<dbReference type="AlphaFoldDB" id="A0A377DKM6"/>
<dbReference type="PANTHER" id="PTHR43641:SF2">
    <property type="entry name" value="DEHYDRATASE YBIW-RELATED"/>
    <property type="match status" value="1"/>
</dbReference>
<dbReference type="GO" id="GO:0005829">
    <property type="term" value="C:cytosol"/>
    <property type="evidence" value="ECO:0007669"/>
    <property type="project" value="TreeGrafter"/>
</dbReference>
<dbReference type="EMBL" id="UGFC01000006">
    <property type="protein sequence ID" value="STM21035.1"/>
    <property type="molecule type" value="Genomic_DNA"/>
</dbReference>
<dbReference type="SUPFAM" id="SSF51998">
    <property type="entry name" value="PFL-like glycyl radical enzymes"/>
    <property type="match status" value="1"/>
</dbReference>
<organism evidence="2 3">
    <name type="scientific">Escherichia coli</name>
    <dbReference type="NCBI Taxonomy" id="562"/>
    <lineage>
        <taxon>Bacteria</taxon>
        <taxon>Pseudomonadati</taxon>
        <taxon>Pseudomonadota</taxon>
        <taxon>Gammaproteobacteria</taxon>
        <taxon>Enterobacterales</taxon>
        <taxon>Enterobacteriaceae</taxon>
        <taxon>Escherichia</taxon>
    </lineage>
</organism>
<dbReference type="PROSITE" id="PS51554">
    <property type="entry name" value="PFL"/>
    <property type="match status" value="1"/>
</dbReference>
<evidence type="ECO:0000259" key="1">
    <source>
        <dbReference type="PROSITE" id="PS51554"/>
    </source>
</evidence>
<dbReference type="InterPro" id="IPR004184">
    <property type="entry name" value="PFL_dom"/>
</dbReference>
<keyword evidence="2" id="KW-0456">Lyase</keyword>